<evidence type="ECO:0000256" key="1">
    <source>
        <dbReference type="SAM" id="Phobius"/>
    </source>
</evidence>
<accession>A0A089QAR0</accession>
<organism evidence="2 3">
    <name type="scientific">Ligilactobacillus salivarius</name>
    <dbReference type="NCBI Taxonomy" id="1624"/>
    <lineage>
        <taxon>Bacteria</taxon>
        <taxon>Bacillati</taxon>
        <taxon>Bacillota</taxon>
        <taxon>Bacilli</taxon>
        <taxon>Lactobacillales</taxon>
        <taxon>Lactobacillaceae</taxon>
        <taxon>Ligilactobacillus</taxon>
    </lineage>
</organism>
<sequence length="445" mass="50610">MKIRTWMLHLGLILTVVISIAFTWLIWFNPTTFFQNVGRTPVDTSSGVTNASNKRLDDVYTPTSLMYNETTTKKYQYFNHRSDITNQAKNIMNRVEITSLKTVAKQNIPKYLATANQSHSLILNYPDVLPIKYVCILFDKAPKKITEDKDNVDQIIIPTGNSGNTIYFLNSKKQNIYRVSVKNLNVKSLMALTKDKHTQSVATALENIGDGYRWTYPQGVKLNEYSYLINKESAGNMVAKLMGANTSATITTKQQDGKTVYSDDANQRMTVDNKHGEVEYINYDSNDKNKSKVSFSKTLEINLAKLNSLGVTLDDVRYSNYESKTGEVIYRNYIAGFPIVSEYNYGTYSLQNVTSNGQRFMFSLYGLQVPLPNTNKQKTLPSTSDILNRLSSIGYSSNRVRAIKIAYSWQRNDSSSQVVDLVPTYLIKVDGRWIDYEQLFQNFGK</sequence>
<dbReference type="EMBL" id="CP007646">
    <property type="protein sequence ID" value="AIR09820.1"/>
    <property type="molecule type" value="Genomic_DNA"/>
</dbReference>
<evidence type="ECO:0000313" key="2">
    <source>
        <dbReference type="EMBL" id="AIR09820.1"/>
    </source>
</evidence>
<dbReference type="CDD" id="cd15787">
    <property type="entry name" value="YycH_N"/>
    <property type="match status" value="1"/>
</dbReference>
<name>A0A089QAR0_9LACO</name>
<dbReference type="AlphaFoldDB" id="A0A089QAR0"/>
<dbReference type="InterPro" id="IPR042274">
    <property type="entry name" value="YycH/YycI_2"/>
</dbReference>
<protein>
    <submittedName>
        <fullName evidence="2">YycH protein</fullName>
    </submittedName>
</protein>
<keyword evidence="1" id="KW-1133">Transmembrane helix</keyword>
<dbReference type="Proteomes" id="UP000029488">
    <property type="component" value="Chromosome"/>
</dbReference>
<dbReference type="RefSeq" id="WP_044004313.1">
    <property type="nucleotide sequence ID" value="NZ_CP007646.1"/>
</dbReference>
<feature type="transmembrane region" description="Helical" evidence="1">
    <location>
        <begin position="7"/>
        <end position="27"/>
    </location>
</feature>
<proteinExistence type="predicted"/>
<dbReference type="Gene3D" id="3.30.310.160">
    <property type="entry name" value="YycH protein, domain 2"/>
    <property type="match status" value="1"/>
</dbReference>
<reference evidence="2 3" key="1">
    <citation type="journal article" date="2014" name="BMC Genomics">
        <title>Unusual genome complexity in Lactobacillus salivarius JCM1046.</title>
        <authorList>
            <person name="Raftis E.J."/>
            <person name="Forde B.M."/>
            <person name="Claesson M.J."/>
            <person name="O'Toole P.W."/>
        </authorList>
    </citation>
    <scope>NUCLEOTIDE SEQUENCE [LARGE SCALE GENOMIC DNA]</scope>
    <source>
        <strain evidence="2 3">JCM1046</strain>
    </source>
</reference>
<keyword evidence="1" id="KW-0472">Membrane</keyword>
<dbReference type="KEGG" id="lsj:LSJ_0049"/>
<evidence type="ECO:0000313" key="3">
    <source>
        <dbReference type="Proteomes" id="UP000029488"/>
    </source>
</evidence>
<keyword evidence="1" id="KW-0812">Transmembrane</keyword>
<gene>
    <name evidence="2" type="ORF">LSJ_0049</name>
</gene>